<feature type="region of interest" description="Disordered" evidence="1">
    <location>
        <begin position="212"/>
        <end position="246"/>
    </location>
</feature>
<keyword evidence="3" id="KW-1185">Reference proteome</keyword>
<feature type="compositionally biased region" description="Basic and acidic residues" evidence="1">
    <location>
        <begin position="213"/>
        <end position="240"/>
    </location>
</feature>
<dbReference type="EMBL" id="JBAMZL010000012">
    <property type="protein sequence ID" value="KAL0512444.1"/>
    <property type="molecule type" value="Genomic_DNA"/>
</dbReference>
<name>A0AAW3AWL4_9TRYP</name>
<gene>
    <name evidence="2" type="ORF">Q4I30_001755</name>
</gene>
<comment type="caution">
    <text evidence="2">The sequence shown here is derived from an EMBL/GenBank/DDBJ whole genome shotgun (WGS) entry which is preliminary data.</text>
</comment>
<accession>A0AAW3AWL4</accession>
<dbReference type="Proteomes" id="UP001482455">
    <property type="component" value="Unassembled WGS sequence"/>
</dbReference>
<evidence type="ECO:0000313" key="2">
    <source>
        <dbReference type="EMBL" id="KAL0512444.1"/>
    </source>
</evidence>
<reference evidence="2 3" key="1">
    <citation type="submission" date="2024-02" db="EMBL/GenBank/DDBJ databases">
        <title>FIRST GENOME SEQUENCES OF Leishmania (Viannia) shawi, Leishmania (Viannia) lindenbergi AND Leishmania (Viannia) utingensis.</title>
        <authorList>
            <person name="Resadore F."/>
            <person name="Custodio M.G.F."/>
            <person name="Boite M.C."/>
            <person name="Cupolillo E."/>
            <person name="Ferreira G.E.M."/>
        </authorList>
    </citation>
    <scope>NUCLEOTIDE SEQUENCE [LARGE SCALE GENOMIC DNA]</scope>
    <source>
        <strain evidence="2 3">ITUB/BR/1977/M4964</strain>
    </source>
</reference>
<protein>
    <submittedName>
        <fullName evidence="2">Uncharacterized protein</fullName>
    </submittedName>
</protein>
<dbReference type="AlphaFoldDB" id="A0AAW3AWL4"/>
<organism evidence="2 3">
    <name type="scientific">Leishmania utingensis</name>
    <dbReference type="NCBI Taxonomy" id="653362"/>
    <lineage>
        <taxon>Eukaryota</taxon>
        <taxon>Discoba</taxon>
        <taxon>Euglenozoa</taxon>
        <taxon>Kinetoplastea</taxon>
        <taxon>Metakinetoplastina</taxon>
        <taxon>Trypanosomatida</taxon>
        <taxon>Trypanosomatidae</taxon>
        <taxon>Leishmaniinae</taxon>
        <taxon>Leishmania</taxon>
    </lineage>
</organism>
<proteinExistence type="predicted"/>
<evidence type="ECO:0000313" key="3">
    <source>
        <dbReference type="Proteomes" id="UP001482455"/>
    </source>
</evidence>
<sequence length="246" mass="26827">MQAETRLFRGVPLLAPDSWRGADKHRVRSGRDALSSSRARGCGGRRLWPPACLRCGGRGAMARCEANGIRHGTGIRAWLVSRARSPSSWRSARGLRVCVGWGIVTRLGASAGATRPPRAPLIFACLRRLRVGAQRRSRQVCEIGSGRGVPTAHHMDHGLNHRPQVPKPPSFSRTIDVPAFAIVQNPGCDQLVSRCAAQPDLSGADCTARIRGRGKEGQEEPVRRMGRLDSRGLTRDDREAAAVQRR</sequence>
<evidence type="ECO:0000256" key="1">
    <source>
        <dbReference type="SAM" id="MobiDB-lite"/>
    </source>
</evidence>